<name>A0AAV2MAM2_KNICA</name>
<protein>
    <submittedName>
        <fullName evidence="2">Uncharacterized protein</fullName>
    </submittedName>
</protein>
<feature type="region of interest" description="Disordered" evidence="1">
    <location>
        <begin position="1"/>
        <end position="39"/>
    </location>
</feature>
<sequence>MSQHQKHAQKDSPGSQLTQSKLGGASPSVTGAPNTPKQRWVNLLRPVEFRGVSRGKKSQCGPLLTVPLEETQQSHTHTLSPNFPCSHSSSSSGTGLSVFPLLIPGHQSTTLSSRADPTPRHWSLCPGASVPEPLSRSRGTKVLKLWRTLPARSVQLLQNKLCLMCVSLSRRQHSSPRSSPCPLGVVFLLRPAPWPPTLTEEGRAGGAVTPPHHEPVHAGVTVAHDVASVTATRLRHIRV</sequence>
<dbReference type="AlphaFoldDB" id="A0AAV2MAM2"/>
<evidence type="ECO:0000313" key="2">
    <source>
        <dbReference type="EMBL" id="CAL1610421.1"/>
    </source>
</evidence>
<accession>A0AAV2MAM2</accession>
<feature type="compositionally biased region" description="Polar residues" evidence="1">
    <location>
        <begin position="12"/>
        <end position="37"/>
    </location>
</feature>
<gene>
    <name evidence="2" type="ORF">KC01_LOCUS37041</name>
</gene>
<evidence type="ECO:0000256" key="1">
    <source>
        <dbReference type="SAM" id="MobiDB-lite"/>
    </source>
</evidence>
<dbReference type="Proteomes" id="UP001497482">
    <property type="component" value="Chromosome 7"/>
</dbReference>
<reference evidence="2 3" key="1">
    <citation type="submission" date="2024-04" db="EMBL/GenBank/DDBJ databases">
        <authorList>
            <person name="Waldvogel A.-M."/>
            <person name="Schoenle A."/>
        </authorList>
    </citation>
    <scope>NUCLEOTIDE SEQUENCE [LARGE SCALE GENOMIC DNA]</scope>
</reference>
<proteinExistence type="predicted"/>
<evidence type="ECO:0000313" key="3">
    <source>
        <dbReference type="Proteomes" id="UP001497482"/>
    </source>
</evidence>
<keyword evidence="3" id="KW-1185">Reference proteome</keyword>
<dbReference type="EMBL" id="OZ035829">
    <property type="protein sequence ID" value="CAL1610421.1"/>
    <property type="molecule type" value="Genomic_DNA"/>
</dbReference>
<organism evidence="2 3">
    <name type="scientific">Knipowitschia caucasica</name>
    <name type="common">Caucasian dwarf goby</name>
    <name type="synonym">Pomatoschistus caucasicus</name>
    <dbReference type="NCBI Taxonomy" id="637954"/>
    <lineage>
        <taxon>Eukaryota</taxon>
        <taxon>Metazoa</taxon>
        <taxon>Chordata</taxon>
        <taxon>Craniata</taxon>
        <taxon>Vertebrata</taxon>
        <taxon>Euteleostomi</taxon>
        <taxon>Actinopterygii</taxon>
        <taxon>Neopterygii</taxon>
        <taxon>Teleostei</taxon>
        <taxon>Neoteleostei</taxon>
        <taxon>Acanthomorphata</taxon>
        <taxon>Gobiaria</taxon>
        <taxon>Gobiiformes</taxon>
        <taxon>Gobioidei</taxon>
        <taxon>Gobiidae</taxon>
        <taxon>Gobiinae</taxon>
        <taxon>Knipowitschia</taxon>
    </lineage>
</organism>